<dbReference type="PANTHER" id="PTHR46268:SF6">
    <property type="entry name" value="UNIVERSAL STRESS PROTEIN UP12"/>
    <property type="match status" value="1"/>
</dbReference>
<feature type="domain" description="UspA" evidence="3">
    <location>
        <begin position="4"/>
        <end position="138"/>
    </location>
</feature>
<dbReference type="GO" id="GO:0005737">
    <property type="term" value="C:cytoplasm"/>
    <property type="evidence" value="ECO:0007669"/>
    <property type="project" value="UniProtKB-SubCell"/>
</dbReference>
<accession>A0A285U442</accession>
<protein>
    <recommendedName>
        <fullName evidence="2">Universal stress protein</fullName>
    </recommendedName>
</protein>
<proteinExistence type="inferred from homology"/>
<dbReference type="PRINTS" id="PR01438">
    <property type="entry name" value="UNVRSLSTRESS"/>
</dbReference>
<comment type="similarity">
    <text evidence="1 2">Belongs to the universal stress protein A family.</text>
</comment>
<dbReference type="AlphaFoldDB" id="A0A285U442"/>
<gene>
    <name evidence="4" type="ORF">SAMN05877842_102377</name>
</gene>
<dbReference type="OrthoDB" id="9794782at2"/>
<dbReference type="SUPFAM" id="SSF52402">
    <property type="entry name" value="Adenine nucleotide alpha hydrolases-like"/>
    <property type="match status" value="1"/>
</dbReference>
<dbReference type="RefSeq" id="WP_097148436.1">
    <property type="nucleotide sequence ID" value="NZ_OBQC01000002.1"/>
</dbReference>
<reference evidence="5" key="1">
    <citation type="submission" date="2017-08" db="EMBL/GenBank/DDBJ databases">
        <authorList>
            <person name="Varghese N."/>
            <person name="Submissions S."/>
        </authorList>
    </citation>
    <scope>NUCLEOTIDE SEQUENCE [LARGE SCALE GENOMIC DNA]</scope>
    <source>
        <strain evidence="5">JC23</strain>
    </source>
</reference>
<dbReference type="EMBL" id="OBQC01000002">
    <property type="protein sequence ID" value="SOC36457.1"/>
    <property type="molecule type" value="Genomic_DNA"/>
</dbReference>
<evidence type="ECO:0000259" key="3">
    <source>
        <dbReference type="Pfam" id="PF00582"/>
    </source>
</evidence>
<dbReference type="InterPro" id="IPR014729">
    <property type="entry name" value="Rossmann-like_a/b/a_fold"/>
</dbReference>
<name>A0A285U442_9BACL</name>
<sequence length="139" mass="15019">MSSYSKIVVAIDFSEQSMKAFQRAIKVAMENKAILQLVHIIDTKSFGIGAYNVKFAEKVKAKSYSDLESISNEAKAAGVESVEVLVEEGAPVGILTKLTDVDLIICGATGYNSIENMMIGSVAERIVRLAKCDVLVVRS</sequence>
<dbReference type="InterPro" id="IPR006015">
    <property type="entry name" value="Universal_stress_UspA"/>
</dbReference>
<dbReference type="Proteomes" id="UP000219252">
    <property type="component" value="Unassembled WGS sequence"/>
</dbReference>
<evidence type="ECO:0000313" key="4">
    <source>
        <dbReference type="EMBL" id="SOC36457.1"/>
    </source>
</evidence>
<dbReference type="Gene3D" id="3.40.50.620">
    <property type="entry name" value="HUPs"/>
    <property type="match status" value="1"/>
</dbReference>
<organism evidence="4 5">
    <name type="scientific">Ureibacillus acetophenoni</name>
    <dbReference type="NCBI Taxonomy" id="614649"/>
    <lineage>
        <taxon>Bacteria</taxon>
        <taxon>Bacillati</taxon>
        <taxon>Bacillota</taxon>
        <taxon>Bacilli</taxon>
        <taxon>Bacillales</taxon>
        <taxon>Caryophanaceae</taxon>
        <taxon>Ureibacillus</taxon>
    </lineage>
</organism>
<evidence type="ECO:0000256" key="2">
    <source>
        <dbReference type="PIRNR" id="PIRNR006276"/>
    </source>
</evidence>
<evidence type="ECO:0000256" key="1">
    <source>
        <dbReference type="ARBA" id="ARBA00008791"/>
    </source>
</evidence>
<dbReference type="CDD" id="cd00293">
    <property type="entry name" value="USP-like"/>
    <property type="match status" value="1"/>
</dbReference>
<dbReference type="PANTHER" id="PTHR46268">
    <property type="entry name" value="STRESS RESPONSE PROTEIN NHAX"/>
    <property type="match status" value="1"/>
</dbReference>
<dbReference type="Pfam" id="PF00582">
    <property type="entry name" value="Usp"/>
    <property type="match status" value="1"/>
</dbReference>
<dbReference type="InterPro" id="IPR006016">
    <property type="entry name" value="UspA"/>
</dbReference>
<comment type="subcellular location">
    <subcellularLocation>
        <location evidence="2">Cytoplasm</location>
    </subcellularLocation>
</comment>
<keyword evidence="2" id="KW-0963">Cytoplasm</keyword>
<evidence type="ECO:0000313" key="5">
    <source>
        <dbReference type="Proteomes" id="UP000219252"/>
    </source>
</evidence>
<dbReference type="PIRSF" id="PIRSF006276">
    <property type="entry name" value="UspA"/>
    <property type="match status" value="1"/>
</dbReference>
<keyword evidence="5" id="KW-1185">Reference proteome</keyword>